<dbReference type="GO" id="GO:0019825">
    <property type="term" value="F:oxygen binding"/>
    <property type="evidence" value="ECO:0007669"/>
    <property type="project" value="InterPro"/>
</dbReference>
<dbReference type="Pfam" id="PF11563">
    <property type="entry name" value="Protoglobin"/>
    <property type="match status" value="1"/>
</dbReference>
<organism evidence="5 6">
    <name type="scientific">Bacillus solimangrovi</name>
    <dbReference type="NCBI Taxonomy" id="1305675"/>
    <lineage>
        <taxon>Bacteria</taxon>
        <taxon>Bacillati</taxon>
        <taxon>Bacillota</taxon>
        <taxon>Bacilli</taxon>
        <taxon>Bacillales</taxon>
        <taxon>Bacillaceae</taxon>
        <taxon>Bacillus</taxon>
    </lineage>
</organism>
<keyword evidence="3" id="KW-0175">Coiled coil</keyword>
<dbReference type="STRING" id="1305675.BFG57_02085"/>
<dbReference type="OrthoDB" id="266313at2"/>
<dbReference type="CDD" id="cd01068">
    <property type="entry name" value="globin_sensor"/>
    <property type="match status" value="1"/>
</dbReference>
<evidence type="ECO:0000256" key="3">
    <source>
        <dbReference type="SAM" id="Coils"/>
    </source>
</evidence>
<dbReference type="InterPro" id="IPR044398">
    <property type="entry name" value="Globin-sensor_dom"/>
</dbReference>
<dbReference type="Gene3D" id="1.10.490.10">
    <property type="entry name" value="Globins"/>
    <property type="match status" value="1"/>
</dbReference>
<dbReference type="SUPFAM" id="SSF58104">
    <property type="entry name" value="Methyl-accepting chemotaxis protein (MCP) signaling domain"/>
    <property type="match status" value="1"/>
</dbReference>
<gene>
    <name evidence="5" type="ORF">BFG57_02085</name>
</gene>
<dbReference type="Proteomes" id="UP000095209">
    <property type="component" value="Unassembled WGS sequence"/>
</dbReference>
<dbReference type="InterPro" id="IPR012292">
    <property type="entry name" value="Globin/Proto"/>
</dbReference>
<evidence type="ECO:0000313" key="6">
    <source>
        <dbReference type="Proteomes" id="UP000095209"/>
    </source>
</evidence>
<dbReference type="PANTHER" id="PTHR32089:SF112">
    <property type="entry name" value="LYSOZYME-LIKE PROTEIN-RELATED"/>
    <property type="match status" value="1"/>
</dbReference>
<dbReference type="InterPro" id="IPR039379">
    <property type="entry name" value="Protoglobin_sensor_dom"/>
</dbReference>
<evidence type="ECO:0000256" key="2">
    <source>
        <dbReference type="PROSITE-ProRule" id="PRU00284"/>
    </source>
</evidence>
<dbReference type="AlphaFoldDB" id="A0A1E5LFD9"/>
<dbReference type="GO" id="GO:0016020">
    <property type="term" value="C:membrane"/>
    <property type="evidence" value="ECO:0007669"/>
    <property type="project" value="InterPro"/>
</dbReference>
<dbReference type="EMBL" id="MJEH01000022">
    <property type="protein sequence ID" value="OEH92805.1"/>
    <property type="molecule type" value="Genomic_DNA"/>
</dbReference>
<evidence type="ECO:0000313" key="5">
    <source>
        <dbReference type="EMBL" id="OEH92805.1"/>
    </source>
</evidence>
<name>A0A1E5LFD9_9BACI</name>
<sequence>MGRKSMKKALLNEMGAFRFMRKIDEEFVPGQLDNDGDNIEVSETVARYYKELQESNEAMQIFFVNLKAEDIQRLANVNDVMEKNVSQIVNAFYERLSQLPNLMKIIENHSTIDKLKQTLQKYLLDMFSGEVGKDYIIRRKIIGNVHNRIKLFPEWYIGAYTLIQNEALKLFLEDLSYEQAHKVYYSFQRLCSFDIQIGISTYIESYSSSMMKLNEVEELQQRLNESASLLAANAEETTATIAEKEVHVEEMMQGIEDIQDTSQRMISDVDSGKVRVTTSLSDIDLIVESINATKHMTEELSESSNKIGQVVKVIRDISSQTNVLSLNATIEAARAGEHGRGFTVVAKEVRKLAQQTEEALDHIQEQISHVQGKVHHFEQSFKEIVEQASRFRMINRGIIDVLEESVGGIKGNDLKINDLSNFIISFKETFRDISSASQQVAEMAEQLSYLNSELGDKFES</sequence>
<protein>
    <submittedName>
        <fullName evidence="5">Chemotaxis protein</fullName>
    </submittedName>
</protein>
<dbReference type="InterPro" id="IPR009050">
    <property type="entry name" value="Globin-like_sf"/>
</dbReference>
<accession>A0A1E5LFD9</accession>
<feature type="domain" description="Methyl-accepting transducer" evidence="4">
    <location>
        <begin position="205"/>
        <end position="455"/>
    </location>
</feature>
<dbReference type="SUPFAM" id="SSF46458">
    <property type="entry name" value="Globin-like"/>
    <property type="match status" value="1"/>
</dbReference>
<dbReference type="Pfam" id="PF00015">
    <property type="entry name" value="MCPsignal"/>
    <property type="match status" value="1"/>
</dbReference>
<feature type="coiled-coil region" evidence="3">
    <location>
        <begin position="346"/>
        <end position="373"/>
    </location>
</feature>
<keyword evidence="6" id="KW-1185">Reference proteome</keyword>
<dbReference type="GO" id="GO:0007165">
    <property type="term" value="P:signal transduction"/>
    <property type="evidence" value="ECO:0007669"/>
    <property type="project" value="UniProtKB-KW"/>
</dbReference>
<dbReference type="Gene3D" id="1.10.287.950">
    <property type="entry name" value="Methyl-accepting chemotaxis protein"/>
    <property type="match status" value="1"/>
</dbReference>
<keyword evidence="1 2" id="KW-0807">Transducer</keyword>
<reference evidence="5 6" key="1">
    <citation type="submission" date="2016-08" db="EMBL/GenBank/DDBJ databases">
        <title>Genome of Bacillus solimangrovi GH2-4.</title>
        <authorList>
            <person name="Lim S."/>
            <person name="Kim B.-C."/>
        </authorList>
    </citation>
    <scope>NUCLEOTIDE SEQUENCE [LARGE SCALE GENOMIC DNA]</scope>
    <source>
        <strain evidence="5 6">GH2-4</strain>
    </source>
</reference>
<dbReference type="InterPro" id="IPR004089">
    <property type="entry name" value="MCPsignal_dom"/>
</dbReference>
<dbReference type="PANTHER" id="PTHR32089">
    <property type="entry name" value="METHYL-ACCEPTING CHEMOTAXIS PROTEIN MCPB"/>
    <property type="match status" value="1"/>
</dbReference>
<comment type="caution">
    <text evidence="5">The sequence shown here is derived from an EMBL/GenBank/DDBJ whole genome shotgun (WGS) entry which is preliminary data.</text>
</comment>
<proteinExistence type="predicted"/>
<dbReference type="SMART" id="SM00283">
    <property type="entry name" value="MA"/>
    <property type="match status" value="1"/>
</dbReference>
<dbReference type="PROSITE" id="PS50111">
    <property type="entry name" value="CHEMOTAXIS_TRANSDUC_2"/>
    <property type="match status" value="1"/>
</dbReference>
<dbReference type="GO" id="GO:0020037">
    <property type="term" value="F:heme binding"/>
    <property type="evidence" value="ECO:0007669"/>
    <property type="project" value="InterPro"/>
</dbReference>
<evidence type="ECO:0000259" key="4">
    <source>
        <dbReference type="PROSITE" id="PS50111"/>
    </source>
</evidence>
<evidence type="ECO:0000256" key="1">
    <source>
        <dbReference type="ARBA" id="ARBA00023224"/>
    </source>
</evidence>